<dbReference type="EMBL" id="LCQQ01000069">
    <property type="protein sequence ID" value="KKW18994.1"/>
    <property type="molecule type" value="Genomic_DNA"/>
</dbReference>
<dbReference type="Proteomes" id="UP000034201">
    <property type="component" value="Unassembled WGS sequence"/>
</dbReference>
<organism evidence="1 2">
    <name type="scientific">Candidatus Adlerbacteria bacterium GW2011_GWC1_50_9</name>
    <dbReference type="NCBI Taxonomy" id="1618608"/>
    <lineage>
        <taxon>Bacteria</taxon>
        <taxon>Candidatus Adleribacteriota</taxon>
    </lineage>
</organism>
<accession>A0A0G1ZI35</accession>
<name>A0A0G1ZI35_9BACT</name>
<sequence length="213" mass="24447">MFDQNLVAKASERAKRESLRIEKSLQSITGRLLELQRKKTELELLQSGGDIRLDLLREAAIVDRVLDPQTIGLRDRIITAHDTLRAGDIQVKEVPALRARAKSWESELQKMCPHTLVSEKRGYEDYSENIWRNGFRLCVICGLVERGEGPHIVRTGDDRDAYNGNLADSEFRLVKRLDFDEFDKSTIWKPLGELASKFVDQARIEKLIKRLTS</sequence>
<protein>
    <submittedName>
        <fullName evidence="1">Uncharacterized protein</fullName>
    </submittedName>
</protein>
<evidence type="ECO:0000313" key="2">
    <source>
        <dbReference type="Proteomes" id="UP000034201"/>
    </source>
</evidence>
<proteinExistence type="predicted"/>
<comment type="caution">
    <text evidence="1">The sequence shown here is derived from an EMBL/GenBank/DDBJ whole genome shotgun (WGS) entry which is preliminary data.</text>
</comment>
<dbReference type="AlphaFoldDB" id="A0A0G1ZI35"/>
<evidence type="ECO:0000313" key="1">
    <source>
        <dbReference type="EMBL" id="KKW18994.1"/>
    </source>
</evidence>
<gene>
    <name evidence="1" type="ORF">UY61_C0069G0003</name>
</gene>
<reference evidence="1 2" key="1">
    <citation type="journal article" date="2015" name="Nature">
        <title>rRNA introns, odd ribosomes, and small enigmatic genomes across a large radiation of phyla.</title>
        <authorList>
            <person name="Brown C.T."/>
            <person name="Hug L.A."/>
            <person name="Thomas B.C."/>
            <person name="Sharon I."/>
            <person name="Castelle C.J."/>
            <person name="Singh A."/>
            <person name="Wilkins M.J."/>
            <person name="Williams K.H."/>
            <person name="Banfield J.F."/>
        </authorList>
    </citation>
    <scope>NUCLEOTIDE SEQUENCE [LARGE SCALE GENOMIC DNA]</scope>
</reference>